<feature type="transmembrane region" description="Helical" evidence="12">
    <location>
        <begin position="257"/>
        <end position="278"/>
    </location>
</feature>
<dbReference type="InterPro" id="IPR017452">
    <property type="entry name" value="GPCR_Rhodpsn_7TM"/>
</dbReference>
<comment type="subcellular location">
    <subcellularLocation>
        <location evidence="1">Cell membrane</location>
        <topology evidence="1">Multi-pass membrane protein</topology>
    </subcellularLocation>
</comment>
<evidence type="ECO:0000256" key="7">
    <source>
        <dbReference type="ARBA" id="ARBA00023136"/>
    </source>
</evidence>
<evidence type="ECO:0000313" key="15">
    <source>
        <dbReference type="RefSeq" id="XP_049304384.1"/>
    </source>
</evidence>
<evidence type="ECO:0000256" key="12">
    <source>
        <dbReference type="SAM" id="Phobius"/>
    </source>
</evidence>
<dbReference type="Gene3D" id="1.20.1070.10">
    <property type="entry name" value="Rhodopsin 7-helix transmembrane proteins"/>
    <property type="match status" value="1"/>
</dbReference>
<evidence type="ECO:0000256" key="9">
    <source>
        <dbReference type="ARBA" id="ARBA00023224"/>
    </source>
</evidence>
<organism evidence="14 15">
    <name type="scientific">Bactrocera dorsalis</name>
    <name type="common">Oriental fruit fly</name>
    <name type="synonym">Dacus dorsalis</name>
    <dbReference type="NCBI Taxonomy" id="27457"/>
    <lineage>
        <taxon>Eukaryota</taxon>
        <taxon>Metazoa</taxon>
        <taxon>Ecdysozoa</taxon>
        <taxon>Arthropoda</taxon>
        <taxon>Hexapoda</taxon>
        <taxon>Insecta</taxon>
        <taxon>Pterygota</taxon>
        <taxon>Neoptera</taxon>
        <taxon>Endopterygota</taxon>
        <taxon>Diptera</taxon>
        <taxon>Brachycera</taxon>
        <taxon>Muscomorpha</taxon>
        <taxon>Tephritoidea</taxon>
        <taxon>Tephritidae</taxon>
        <taxon>Bactrocera</taxon>
        <taxon>Bactrocera</taxon>
    </lineage>
</organism>
<feature type="transmembrane region" description="Helical" evidence="12">
    <location>
        <begin position="403"/>
        <end position="426"/>
    </location>
</feature>
<feature type="transmembrane region" description="Helical" evidence="12">
    <location>
        <begin position="438"/>
        <end position="461"/>
    </location>
</feature>
<evidence type="ECO:0000313" key="14">
    <source>
        <dbReference type="Proteomes" id="UP001652620"/>
    </source>
</evidence>
<reference evidence="15" key="2">
    <citation type="submission" date="2025-08" db="UniProtKB">
        <authorList>
            <consortium name="RefSeq"/>
        </authorList>
    </citation>
    <scope>IDENTIFICATION</scope>
    <source>
        <tissue evidence="15">Adult</tissue>
    </source>
</reference>
<feature type="transmembrane region" description="Helical" evidence="12">
    <location>
        <begin position="185"/>
        <end position="206"/>
    </location>
</feature>
<evidence type="ECO:0000259" key="13">
    <source>
        <dbReference type="PROSITE" id="PS50262"/>
    </source>
</evidence>
<evidence type="ECO:0000256" key="3">
    <source>
        <dbReference type="ARBA" id="ARBA00022475"/>
    </source>
</evidence>
<protein>
    <submittedName>
        <fullName evidence="15">RYamide receptor isoform X2</fullName>
    </submittedName>
</protein>
<dbReference type="InterPro" id="IPR000276">
    <property type="entry name" value="GPCR_Rhodpsn"/>
</dbReference>
<evidence type="ECO:0000256" key="11">
    <source>
        <dbReference type="SAM" id="MobiDB-lite"/>
    </source>
</evidence>
<keyword evidence="8 10" id="KW-0675">Receptor</keyword>
<dbReference type="InterPro" id="IPR000611">
    <property type="entry name" value="NPY_rcpt"/>
</dbReference>
<evidence type="ECO:0000256" key="8">
    <source>
        <dbReference type="ARBA" id="ARBA00023170"/>
    </source>
</evidence>
<dbReference type="SUPFAM" id="SSF81321">
    <property type="entry name" value="Family A G protein-coupled receptor-like"/>
    <property type="match status" value="1"/>
</dbReference>
<feature type="region of interest" description="Disordered" evidence="11">
    <location>
        <begin position="40"/>
        <end position="64"/>
    </location>
</feature>
<dbReference type="RefSeq" id="XP_049304384.1">
    <property type="nucleotide sequence ID" value="XM_049448427.1"/>
</dbReference>
<keyword evidence="6 10" id="KW-0297">G-protein coupled receptor</keyword>
<feature type="domain" description="G-protein coupled receptors family 1 profile" evidence="13">
    <location>
        <begin position="198"/>
        <end position="458"/>
    </location>
</feature>
<proteinExistence type="inferred from homology"/>
<feature type="transmembrane region" description="Helical" evidence="12">
    <location>
        <begin position="218"/>
        <end position="245"/>
    </location>
</feature>
<dbReference type="Pfam" id="PF00001">
    <property type="entry name" value="7tm_1"/>
    <property type="match status" value="1"/>
</dbReference>
<dbReference type="CDD" id="cd15392">
    <property type="entry name" value="7tmA_PR4-like"/>
    <property type="match status" value="1"/>
</dbReference>
<dbReference type="PRINTS" id="PR00237">
    <property type="entry name" value="GPCRRHODOPSN"/>
</dbReference>
<evidence type="ECO:0000256" key="4">
    <source>
        <dbReference type="ARBA" id="ARBA00022692"/>
    </source>
</evidence>
<keyword evidence="9 10" id="KW-0807">Transducer</keyword>
<feature type="transmembrane region" description="Helical" evidence="12">
    <location>
        <begin position="347"/>
        <end position="370"/>
    </location>
</feature>
<keyword evidence="3" id="KW-1003">Cell membrane</keyword>
<evidence type="ECO:0000256" key="2">
    <source>
        <dbReference type="ARBA" id="ARBA00010663"/>
    </source>
</evidence>
<evidence type="ECO:0000256" key="10">
    <source>
        <dbReference type="RuleBase" id="RU000688"/>
    </source>
</evidence>
<dbReference type="PANTHER" id="PTHR24238:SF73">
    <property type="entry name" value="RYAMIDE RECEPTOR"/>
    <property type="match status" value="1"/>
</dbReference>
<name>A0ABM3J575_BACDO</name>
<evidence type="ECO:0000256" key="6">
    <source>
        <dbReference type="ARBA" id="ARBA00023040"/>
    </source>
</evidence>
<dbReference type="Proteomes" id="UP001652620">
    <property type="component" value="Chromosome 2"/>
</dbReference>
<reference evidence="14" key="1">
    <citation type="submission" date="2025-05" db="UniProtKB">
        <authorList>
            <consortium name="RefSeq"/>
        </authorList>
    </citation>
    <scope>NUCLEOTIDE SEQUENCE [LARGE SCALE GENOMIC DNA]</scope>
</reference>
<dbReference type="PROSITE" id="PS50262">
    <property type="entry name" value="G_PROTEIN_RECEP_F1_2"/>
    <property type="match status" value="1"/>
</dbReference>
<accession>A0ABM3J575</accession>
<dbReference type="PRINTS" id="PR01012">
    <property type="entry name" value="NRPEPTIDEYR"/>
</dbReference>
<dbReference type="GeneID" id="105233453"/>
<comment type="similarity">
    <text evidence="2 10">Belongs to the G-protein coupled receptor 1 family.</text>
</comment>
<dbReference type="PANTHER" id="PTHR24238">
    <property type="entry name" value="G-PROTEIN COUPLED RECEPTOR"/>
    <property type="match status" value="1"/>
</dbReference>
<keyword evidence="4 10" id="KW-0812">Transmembrane</keyword>
<keyword evidence="14" id="KW-1185">Reference proteome</keyword>
<dbReference type="SMART" id="SM01381">
    <property type="entry name" value="7TM_GPCR_Srsx"/>
    <property type="match status" value="1"/>
</dbReference>
<keyword evidence="7 12" id="KW-0472">Membrane</keyword>
<gene>
    <name evidence="15" type="primary">LOC105233453</name>
</gene>
<feature type="transmembrane region" description="Helical" evidence="12">
    <location>
        <begin position="299"/>
        <end position="318"/>
    </location>
</feature>
<feature type="compositionally biased region" description="Low complexity" evidence="11">
    <location>
        <begin position="40"/>
        <end position="54"/>
    </location>
</feature>
<dbReference type="PROSITE" id="PS00237">
    <property type="entry name" value="G_PROTEIN_RECEP_F1_1"/>
    <property type="match status" value="1"/>
</dbReference>
<sequence length="556" mass="62190">MESFIREYAVRSILPHLHNSGGALQRYVRYAVEDAVASMPSSNSAGSSGSHNDSLLPGLTKDSGDSAESANDYYFITSASAQQLLNDSESVVAATTATSAELVARSPLTYNESSYAIADSASVQVLSTLTATMRTIGEFAANSATAAVTATTPAAGELNMTAEMCDDSAEDVSALSTAYFKTIVYLLYIPIFIFALLGNGTVCYIVQSTPRMRTVTNYFIANLAVGDILMSLFCVPFSFVSIFILKHWPFGTVLCNLVNYSQAVSVLVSAYTLVAISIDRYLAIMRPLRPRITKRLAKFIIAGVWTIALATALPILIVSKLSQPETWFIECKKYICHEEWPSNTQNYYYTLALLTLQFIVPLIVLIFTYTRIACAVWGKRPPGEAENSRDQRMARSKRKMIKMMVMVVIVFTMCWLPFNVLVILLNDDAFKIWEPLPYFWFAFHWLAMSHSCYNPIIYCYMNARFRGGFLQIIYRVPGLRRCCCLRRYLQNRGERNYDATGEMTFKFNAGNGGGTDDTFHLQRVNTSTTYISTRKKLRTNSMQMSQFSCAEATVLR</sequence>
<evidence type="ECO:0000256" key="5">
    <source>
        <dbReference type="ARBA" id="ARBA00022989"/>
    </source>
</evidence>
<keyword evidence="5 12" id="KW-1133">Transmembrane helix</keyword>
<evidence type="ECO:0000256" key="1">
    <source>
        <dbReference type="ARBA" id="ARBA00004651"/>
    </source>
</evidence>